<dbReference type="InterPro" id="IPR011335">
    <property type="entry name" value="Restrct_endonuc-II-like"/>
</dbReference>
<keyword evidence="2" id="KW-0808">Transferase</keyword>
<dbReference type="AlphaFoldDB" id="A0A1H3I1M6"/>
<dbReference type="Pfam" id="PF04480">
    <property type="entry name" value="DUF559"/>
    <property type="match status" value="1"/>
</dbReference>
<dbReference type="CDD" id="cd01038">
    <property type="entry name" value="Endonuclease_DUF559"/>
    <property type="match status" value="1"/>
</dbReference>
<gene>
    <name evidence="2" type="ORF">SAMN05421643_105169</name>
</gene>
<feature type="domain" description="DUF559" evidence="1">
    <location>
        <begin position="7"/>
        <end position="112"/>
    </location>
</feature>
<evidence type="ECO:0000313" key="2">
    <source>
        <dbReference type="EMBL" id="SDY21627.1"/>
    </source>
</evidence>
<organism evidence="2 3">
    <name type="scientific">Acinetobacter kyonggiensis</name>
    <dbReference type="NCBI Taxonomy" id="595670"/>
    <lineage>
        <taxon>Bacteria</taxon>
        <taxon>Pseudomonadati</taxon>
        <taxon>Pseudomonadota</taxon>
        <taxon>Gammaproteobacteria</taxon>
        <taxon>Moraxellales</taxon>
        <taxon>Moraxellaceae</taxon>
        <taxon>Acinetobacter</taxon>
    </lineage>
</organism>
<dbReference type="RefSeq" id="WP_092688755.1">
    <property type="nucleotide sequence ID" value="NZ_FNPK01000005.1"/>
</dbReference>
<dbReference type="EMBL" id="FNPK01000005">
    <property type="protein sequence ID" value="SDY21627.1"/>
    <property type="molecule type" value="Genomic_DNA"/>
</dbReference>
<accession>A0A1H3I1M6</accession>
<dbReference type="PANTHER" id="PTHR38590">
    <property type="entry name" value="BLL0828 PROTEIN"/>
    <property type="match status" value="1"/>
</dbReference>
<dbReference type="Proteomes" id="UP000199035">
    <property type="component" value="Unassembled WGS sequence"/>
</dbReference>
<dbReference type="InterPro" id="IPR047216">
    <property type="entry name" value="Endonuclease_DUF559_bact"/>
</dbReference>
<dbReference type="GO" id="GO:0008168">
    <property type="term" value="F:methyltransferase activity"/>
    <property type="evidence" value="ECO:0007669"/>
    <property type="project" value="UniProtKB-KW"/>
</dbReference>
<sequence length="121" mass="14415">MKLDTQLLEFAKSMRHNATDAENLMWQFLRAKRFMNLKFRRQHVIKPYIVDFYCHEIGLVIELDGSQHNTEDGKEYDAERTQFLEALGLKVLRYWNSDVLGKTEAVLEDLWEICFSLKENK</sequence>
<evidence type="ECO:0000259" key="1">
    <source>
        <dbReference type="Pfam" id="PF04480"/>
    </source>
</evidence>
<proteinExistence type="predicted"/>
<protein>
    <submittedName>
        <fullName evidence="2">Type I restriction enzyme M protein/adenine-specific DNA-methyltransferase</fullName>
    </submittedName>
</protein>
<dbReference type="SUPFAM" id="SSF52980">
    <property type="entry name" value="Restriction endonuclease-like"/>
    <property type="match status" value="1"/>
</dbReference>
<dbReference type="InterPro" id="IPR007569">
    <property type="entry name" value="DUF559"/>
</dbReference>
<keyword evidence="2" id="KW-0489">Methyltransferase</keyword>
<name>A0A1H3I1M6_9GAMM</name>
<dbReference type="PANTHER" id="PTHR38590:SF1">
    <property type="entry name" value="BLL0828 PROTEIN"/>
    <property type="match status" value="1"/>
</dbReference>
<evidence type="ECO:0000313" key="3">
    <source>
        <dbReference type="Proteomes" id="UP000199035"/>
    </source>
</evidence>
<dbReference type="Gene3D" id="3.40.960.10">
    <property type="entry name" value="VSR Endonuclease"/>
    <property type="match status" value="1"/>
</dbReference>
<dbReference type="GO" id="GO:0032259">
    <property type="term" value="P:methylation"/>
    <property type="evidence" value="ECO:0007669"/>
    <property type="project" value="UniProtKB-KW"/>
</dbReference>
<keyword evidence="3" id="KW-1185">Reference proteome</keyword>
<dbReference type="STRING" id="595670.SAMN05421643_105169"/>
<reference evidence="3" key="1">
    <citation type="submission" date="2016-10" db="EMBL/GenBank/DDBJ databases">
        <authorList>
            <person name="Varghese N."/>
            <person name="Submissions S."/>
        </authorList>
    </citation>
    <scope>NUCLEOTIDE SEQUENCE [LARGE SCALE GENOMIC DNA]</scope>
    <source>
        <strain evidence="3">ANC 5109</strain>
    </source>
</reference>